<dbReference type="InterPro" id="IPR056260">
    <property type="entry name" value="Dredd_2nd"/>
</dbReference>
<dbReference type="PANTHER" id="PTHR22576">
    <property type="entry name" value="MUCOSA ASSOCIATED LYMPHOID TISSUE LYMPHOMA TRANSLOCATION PROTEIN 1/PARACASPASE"/>
    <property type="match status" value="1"/>
</dbReference>
<comment type="similarity">
    <text evidence="1 2">Belongs to the peptidase C14A family.</text>
</comment>
<sequence>MQALEWKYQQILQKKVFELYRKAKQNRSSVIAELIKISSHNWEDRLLESICICNNRQVVKKLGLHFEDLEIKYLPRNRLYSERLHPIAKCLYFLCESLSIEETKKLLQLVKKDIVKYEPLLEDVDHLELHLLYWMDIGYISIFSAKKGNLKNLLKHLKTFEDLESIIIDLKQFDSDQSTSNIGVSGEASSLAHQANLTETDAKKKIRRINKGLCVIINQMYFQGSQYETRFGTNADSAELCKTFKGFGFTVYVFDDLKGNDMLLNIRNIPKQFGSDYDCIFLCILSHGYKGGVIATDEEEISIESIDDAFCCSELREVIKIVIIQACQGKTAGKVLNHGNLTTDGLNDPITADITAKRNFCIFMSTLQGFVSVRDKQRGSWFIQELCSILQRKEKNQRFFECITEVMQAIQNKRGIMDGESVAQLPELRMCRLDTDFELPQYKS</sequence>
<name>A0AAD9RLV4_9HYME</name>
<keyword evidence="6" id="KW-1185">Reference proteome</keyword>
<evidence type="ECO:0000256" key="2">
    <source>
        <dbReference type="RuleBase" id="RU003971"/>
    </source>
</evidence>
<dbReference type="PROSITE" id="PS50208">
    <property type="entry name" value="CASPASE_P20"/>
    <property type="match status" value="1"/>
</dbReference>
<comment type="caution">
    <text evidence="5">The sequence shown here is derived from an EMBL/GenBank/DDBJ whole genome shotgun (WGS) entry which is preliminary data.</text>
</comment>
<dbReference type="GO" id="GO:0006508">
    <property type="term" value="P:proteolysis"/>
    <property type="evidence" value="ECO:0007669"/>
    <property type="project" value="InterPro"/>
</dbReference>
<dbReference type="Gene3D" id="3.30.70.1470">
    <property type="entry name" value="Caspase-like"/>
    <property type="match status" value="1"/>
</dbReference>
<evidence type="ECO:0000313" key="5">
    <source>
        <dbReference type="EMBL" id="KAK2581875.1"/>
    </source>
</evidence>
<organism evidence="5 6">
    <name type="scientific">Odynerus spinipes</name>
    <dbReference type="NCBI Taxonomy" id="1348599"/>
    <lineage>
        <taxon>Eukaryota</taxon>
        <taxon>Metazoa</taxon>
        <taxon>Ecdysozoa</taxon>
        <taxon>Arthropoda</taxon>
        <taxon>Hexapoda</taxon>
        <taxon>Insecta</taxon>
        <taxon>Pterygota</taxon>
        <taxon>Neoptera</taxon>
        <taxon>Endopterygota</taxon>
        <taxon>Hymenoptera</taxon>
        <taxon>Apocrita</taxon>
        <taxon>Aculeata</taxon>
        <taxon>Vespoidea</taxon>
        <taxon>Vespidae</taxon>
        <taxon>Eumeninae</taxon>
        <taxon>Odynerus</taxon>
    </lineage>
</organism>
<proteinExistence type="inferred from homology"/>
<evidence type="ECO:0000259" key="3">
    <source>
        <dbReference type="PROSITE" id="PS50207"/>
    </source>
</evidence>
<evidence type="ECO:0000313" key="6">
    <source>
        <dbReference type="Proteomes" id="UP001258017"/>
    </source>
</evidence>
<dbReference type="InterPro" id="IPR001309">
    <property type="entry name" value="Pept_C14_p20"/>
</dbReference>
<evidence type="ECO:0000256" key="1">
    <source>
        <dbReference type="ARBA" id="ARBA00010134"/>
    </source>
</evidence>
<accession>A0AAD9RLV4</accession>
<dbReference type="InterPro" id="IPR011600">
    <property type="entry name" value="Pept_C14_caspase"/>
</dbReference>
<dbReference type="PRINTS" id="PR00376">
    <property type="entry name" value="IL1BCENZYME"/>
</dbReference>
<reference evidence="5" key="2">
    <citation type="journal article" date="2023" name="Commun. Biol.">
        <title>Intrasexual cuticular hydrocarbon dimorphism in a wasp sheds light on hydrocarbon biosynthesis genes in Hymenoptera.</title>
        <authorList>
            <person name="Moris V.C."/>
            <person name="Podsiadlowski L."/>
            <person name="Martin S."/>
            <person name="Oeyen J.P."/>
            <person name="Donath A."/>
            <person name="Petersen M."/>
            <person name="Wilbrandt J."/>
            <person name="Misof B."/>
            <person name="Liedtke D."/>
            <person name="Thamm M."/>
            <person name="Scheiner R."/>
            <person name="Schmitt T."/>
            <person name="Niehuis O."/>
        </authorList>
    </citation>
    <scope>NUCLEOTIDE SEQUENCE</scope>
    <source>
        <strain evidence="5">GBR_01_08_01A</strain>
    </source>
</reference>
<gene>
    <name evidence="5" type="ORF">KPH14_002337</name>
</gene>
<feature type="domain" description="Caspase family p20" evidence="4">
    <location>
        <begin position="210"/>
        <end position="331"/>
    </location>
</feature>
<dbReference type="EMBL" id="JAIFRP010000038">
    <property type="protein sequence ID" value="KAK2581875.1"/>
    <property type="molecule type" value="Genomic_DNA"/>
</dbReference>
<evidence type="ECO:0000259" key="4">
    <source>
        <dbReference type="PROSITE" id="PS50208"/>
    </source>
</evidence>
<dbReference type="Pfam" id="PF23724">
    <property type="entry name" value="Dredd_2nd"/>
    <property type="match status" value="1"/>
</dbReference>
<dbReference type="SMART" id="SM00115">
    <property type="entry name" value="CASc"/>
    <property type="match status" value="1"/>
</dbReference>
<protein>
    <recommendedName>
        <fullName evidence="7">Caspase-8</fullName>
    </recommendedName>
</protein>
<dbReference type="Pfam" id="PF23725">
    <property type="entry name" value="Dredd_N"/>
    <property type="match status" value="1"/>
</dbReference>
<reference evidence="5" key="1">
    <citation type="submission" date="2021-08" db="EMBL/GenBank/DDBJ databases">
        <authorList>
            <person name="Misof B."/>
            <person name="Oliver O."/>
            <person name="Podsiadlowski L."/>
            <person name="Donath A."/>
            <person name="Peters R."/>
            <person name="Mayer C."/>
            <person name="Rust J."/>
            <person name="Gunkel S."/>
            <person name="Lesny P."/>
            <person name="Martin S."/>
            <person name="Oeyen J.P."/>
            <person name="Petersen M."/>
            <person name="Panagiotis P."/>
            <person name="Wilbrandt J."/>
            <person name="Tanja T."/>
        </authorList>
    </citation>
    <scope>NUCLEOTIDE SEQUENCE</scope>
    <source>
        <strain evidence="5">GBR_01_08_01A</strain>
        <tissue evidence="5">Thorax + abdomen</tissue>
    </source>
</reference>
<dbReference type="Pfam" id="PF00656">
    <property type="entry name" value="Peptidase_C14"/>
    <property type="match status" value="1"/>
</dbReference>
<dbReference type="AlphaFoldDB" id="A0AAD9RLV4"/>
<dbReference type="PROSITE" id="PS50207">
    <property type="entry name" value="CASPASE_P10"/>
    <property type="match status" value="1"/>
</dbReference>
<dbReference type="InterPro" id="IPR029030">
    <property type="entry name" value="Caspase-like_dom_sf"/>
</dbReference>
<dbReference type="InterPro" id="IPR052039">
    <property type="entry name" value="Caspase-related_regulators"/>
</dbReference>
<dbReference type="PANTHER" id="PTHR22576:SF41">
    <property type="entry name" value="CASPASE 14, APOPTOSIS-RELATED CYSTEINE PEPTIDASE"/>
    <property type="match status" value="1"/>
</dbReference>
<feature type="domain" description="Caspase family p10" evidence="3">
    <location>
        <begin position="350"/>
        <end position="441"/>
    </location>
</feature>
<dbReference type="GO" id="GO:0004197">
    <property type="term" value="F:cysteine-type endopeptidase activity"/>
    <property type="evidence" value="ECO:0007669"/>
    <property type="project" value="InterPro"/>
</dbReference>
<dbReference type="InterPro" id="IPR002138">
    <property type="entry name" value="Pept_C14_p10"/>
</dbReference>
<dbReference type="InterPro" id="IPR015917">
    <property type="entry name" value="Pept_C14A"/>
</dbReference>
<dbReference type="SUPFAM" id="SSF52129">
    <property type="entry name" value="Caspase-like"/>
    <property type="match status" value="1"/>
</dbReference>
<dbReference type="Proteomes" id="UP001258017">
    <property type="component" value="Unassembled WGS sequence"/>
</dbReference>
<dbReference type="InterPro" id="IPR056259">
    <property type="entry name" value="Dredd_N"/>
</dbReference>
<evidence type="ECO:0008006" key="7">
    <source>
        <dbReference type="Google" id="ProtNLM"/>
    </source>
</evidence>
<dbReference type="Gene3D" id="3.40.50.1460">
    <property type="match status" value="1"/>
</dbReference>